<reference evidence="1 2" key="1">
    <citation type="submission" date="2019-05" db="EMBL/GenBank/DDBJ databases">
        <authorList>
            <person name="Narsing Rao M.P."/>
            <person name="Li W.J."/>
        </authorList>
    </citation>
    <scope>NUCLEOTIDE SEQUENCE [LARGE SCALE GENOMIC DNA]</scope>
    <source>
        <strain evidence="1 2">SYSU_K30003</strain>
    </source>
</reference>
<evidence type="ECO:0008006" key="3">
    <source>
        <dbReference type="Google" id="ProtNLM"/>
    </source>
</evidence>
<dbReference type="RefSeq" id="WP_138193543.1">
    <property type="nucleotide sequence ID" value="NZ_VCIW01000004.1"/>
</dbReference>
<evidence type="ECO:0000313" key="1">
    <source>
        <dbReference type="EMBL" id="TLS52552.1"/>
    </source>
</evidence>
<evidence type="ECO:0000313" key="2">
    <source>
        <dbReference type="Proteomes" id="UP000309676"/>
    </source>
</evidence>
<name>A0A5R9G819_9BACL</name>
<dbReference type="AlphaFoldDB" id="A0A5R9G819"/>
<protein>
    <recommendedName>
        <fullName evidence="3">ParB/Sulfiredoxin domain-containing protein</fullName>
    </recommendedName>
</protein>
<organism evidence="1 2">
    <name type="scientific">Paenibacillus antri</name>
    <dbReference type="NCBI Taxonomy" id="2582848"/>
    <lineage>
        <taxon>Bacteria</taxon>
        <taxon>Bacillati</taxon>
        <taxon>Bacillota</taxon>
        <taxon>Bacilli</taxon>
        <taxon>Bacillales</taxon>
        <taxon>Paenibacillaceae</taxon>
        <taxon>Paenibacillus</taxon>
    </lineage>
</organism>
<proteinExistence type="predicted"/>
<sequence length="166" mass="19236">MRFTIQYIPLKKIDASATVRITERIKQLRAVVWDSSNLLAVKKNRRDGSFIVVGGHDRYRYMKAHTNKLYAPCVLDETKESSAASLPSWIRKFRNRNLPKKFPKFHPEKITPAGWSIIRAFAKEEPRFERLTRLQQVKVLLVAVRYKKTVVKAMRAMVDDMTGSDG</sequence>
<dbReference type="OrthoDB" id="2989488at2"/>
<dbReference type="EMBL" id="VCIW01000004">
    <property type="protein sequence ID" value="TLS52552.1"/>
    <property type="molecule type" value="Genomic_DNA"/>
</dbReference>
<dbReference type="Proteomes" id="UP000309676">
    <property type="component" value="Unassembled WGS sequence"/>
</dbReference>
<comment type="caution">
    <text evidence="1">The sequence shown here is derived from an EMBL/GenBank/DDBJ whole genome shotgun (WGS) entry which is preliminary data.</text>
</comment>
<keyword evidence="2" id="KW-1185">Reference proteome</keyword>
<gene>
    <name evidence="1" type="ORF">FE782_07900</name>
</gene>
<accession>A0A5R9G819</accession>